<dbReference type="Pfam" id="PF05644">
    <property type="entry name" value="Miff"/>
    <property type="match status" value="1"/>
</dbReference>
<dbReference type="GO" id="GO:0090314">
    <property type="term" value="P:positive regulation of protein targeting to membrane"/>
    <property type="evidence" value="ECO:0007669"/>
    <property type="project" value="UniProtKB-UniRule"/>
</dbReference>
<keyword evidence="7" id="KW-0472">Membrane</keyword>
<name>A0A1S8WUQ8_OPIVI</name>
<dbReference type="PANTHER" id="PTHR16501">
    <property type="entry name" value="TRANSPORT AND GOLGI ORGANIZATION PROTEIN 11"/>
    <property type="match status" value="1"/>
</dbReference>
<gene>
    <name evidence="11" type="ORF">X801_05980</name>
</gene>
<evidence type="ECO:0000256" key="4">
    <source>
        <dbReference type="ARBA" id="ARBA00022989"/>
    </source>
</evidence>
<feature type="domain" description="Mff-like" evidence="10">
    <location>
        <begin position="64"/>
        <end position="203"/>
    </location>
</feature>
<protein>
    <recommendedName>
        <fullName evidence="9">Mitochondrial fission factor</fullName>
    </recommendedName>
</protein>
<evidence type="ECO:0000256" key="8">
    <source>
        <dbReference type="ARBA" id="ARBA00023140"/>
    </source>
</evidence>
<dbReference type="GO" id="GO:0000266">
    <property type="term" value="P:mitochondrial fission"/>
    <property type="evidence" value="ECO:0007669"/>
    <property type="project" value="UniProtKB-UniRule"/>
</dbReference>
<evidence type="ECO:0000256" key="7">
    <source>
        <dbReference type="ARBA" id="ARBA00023136"/>
    </source>
</evidence>
<comment type="subcellular location">
    <subcellularLocation>
        <location evidence="9">Mitochondrion outer membrane</location>
        <topology evidence="9">Single-pass type IV membrane protein</topology>
    </subcellularLocation>
    <subcellularLocation>
        <location evidence="9">Peroxisome</location>
    </subcellularLocation>
</comment>
<dbReference type="AlphaFoldDB" id="A0A1S8WUQ8"/>
<dbReference type="GO" id="GO:0090141">
    <property type="term" value="P:positive regulation of mitochondrial fission"/>
    <property type="evidence" value="ECO:0007669"/>
    <property type="project" value="UniProtKB-UniRule"/>
</dbReference>
<sequence length="262" mass="29650">MEFPDEKPLFTTFVLPALECTGRVGFLCLAGKDHASGCHQNVDCELPGRSVDIEKFYMSNECSADFVKEISKKMQIPHRISFGAAEPSLPLPNNGPHERSEMKVPERIMISDSPDDWNPTREVNINDLDIYPLINRPSLEPPPATLVLNEVDYPDLERLQLETEQLVSPPVNANRSDSGTQNVRTREVLRIAPQFLASPEQANNSARSLSPTPNDKRLRALEMRVVHLEQDLVRRKQWDQFGLLMVGVYVFVKILRSIFSSL</sequence>
<keyword evidence="4" id="KW-1133">Transmembrane helix</keyword>
<dbReference type="GO" id="GO:0005741">
    <property type="term" value="C:mitochondrial outer membrane"/>
    <property type="evidence" value="ECO:0007669"/>
    <property type="project" value="UniProtKB-SubCell"/>
</dbReference>
<reference evidence="11 12" key="1">
    <citation type="submission" date="2015-03" db="EMBL/GenBank/DDBJ databases">
        <title>Draft genome of the nematode, Opisthorchis viverrini.</title>
        <authorList>
            <person name="Mitreva M."/>
        </authorList>
    </citation>
    <scope>NUCLEOTIDE SEQUENCE [LARGE SCALE GENOMIC DNA]</scope>
    <source>
        <strain evidence="11">Khon Kaen</strain>
    </source>
</reference>
<evidence type="ECO:0000313" key="11">
    <source>
        <dbReference type="EMBL" id="OON18170.1"/>
    </source>
</evidence>
<evidence type="ECO:0000256" key="3">
    <source>
        <dbReference type="ARBA" id="ARBA00022787"/>
    </source>
</evidence>
<keyword evidence="12" id="KW-1185">Reference proteome</keyword>
<keyword evidence="2" id="KW-0812">Transmembrane</keyword>
<dbReference type="EMBL" id="KV894461">
    <property type="protein sequence ID" value="OON18170.1"/>
    <property type="molecule type" value="Genomic_DNA"/>
</dbReference>
<evidence type="ECO:0000259" key="10">
    <source>
        <dbReference type="Pfam" id="PF05644"/>
    </source>
</evidence>
<comment type="similarity">
    <text evidence="1 9">Belongs to the Tango11 family.</text>
</comment>
<keyword evidence="3 9" id="KW-1000">Mitochondrion outer membrane</keyword>
<dbReference type="PANTHER" id="PTHR16501:SF6">
    <property type="entry name" value="TRANSPORT AND GOLGI ORGANIZATION PROTEIN 11"/>
    <property type="match status" value="1"/>
</dbReference>
<dbReference type="Proteomes" id="UP000243686">
    <property type="component" value="Unassembled WGS sequence"/>
</dbReference>
<evidence type="ECO:0000313" key="12">
    <source>
        <dbReference type="Proteomes" id="UP000243686"/>
    </source>
</evidence>
<proteinExistence type="inferred from homology"/>
<evidence type="ECO:0000256" key="5">
    <source>
        <dbReference type="ARBA" id="ARBA00023054"/>
    </source>
</evidence>
<organism evidence="11 12">
    <name type="scientific">Opisthorchis viverrini</name>
    <name type="common">Southeast Asian liver fluke</name>
    <dbReference type="NCBI Taxonomy" id="6198"/>
    <lineage>
        <taxon>Eukaryota</taxon>
        <taxon>Metazoa</taxon>
        <taxon>Spiralia</taxon>
        <taxon>Lophotrochozoa</taxon>
        <taxon>Platyhelminthes</taxon>
        <taxon>Trematoda</taxon>
        <taxon>Digenea</taxon>
        <taxon>Opisthorchiida</taxon>
        <taxon>Opisthorchiata</taxon>
        <taxon>Opisthorchiidae</taxon>
        <taxon>Opisthorchis</taxon>
    </lineage>
</organism>
<keyword evidence="6 9" id="KW-0496">Mitochondrion</keyword>
<evidence type="ECO:0000256" key="6">
    <source>
        <dbReference type="ARBA" id="ARBA00023128"/>
    </source>
</evidence>
<evidence type="ECO:0000256" key="2">
    <source>
        <dbReference type="ARBA" id="ARBA00022692"/>
    </source>
</evidence>
<evidence type="ECO:0000256" key="9">
    <source>
        <dbReference type="RuleBase" id="RU368040"/>
    </source>
</evidence>
<keyword evidence="8 9" id="KW-0576">Peroxisome</keyword>
<dbReference type="InterPro" id="IPR039433">
    <property type="entry name" value="Mff-like_dom"/>
</dbReference>
<keyword evidence="5" id="KW-0175">Coiled coil</keyword>
<evidence type="ECO:0000256" key="1">
    <source>
        <dbReference type="ARBA" id="ARBA00009806"/>
    </source>
</evidence>
<dbReference type="GO" id="GO:0005777">
    <property type="term" value="C:peroxisome"/>
    <property type="evidence" value="ECO:0007669"/>
    <property type="project" value="UniProtKB-SubCell"/>
</dbReference>
<dbReference type="InterPro" id="IPR008518">
    <property type="entry name" value="Mff/Tango-11"/>
</dbReference>
<comment type="function">
    <text evidence="9">Plays a role in mitochondrial and peroxisomal fission. Promotes the recruitment and association of the fission mediator dynamin-related protein 1 (DNM1L) to the mitochondrial surface.</text>
</comment>
<accession>A0A1S8WUQ8</accession>